<protein>
    <submittedName>
        <fullName evidence="4">Related to CSI2 protein</fullName>
    </submittedName>
</protein>
<evidence type="ECO:0000256" key="1">
    <source>
        <dbReference type="SAM" id="MobiDB-lite"/>
    </source>
</evidence>
<dbReference type="GO" id="GO:0000324">
    <property type="term" value="C:fungal-type vacuole"/>
    <property type="evidence" value="ECO:0007669"/>
    <property type="project" value="TreeGrafter"/>
</dbReference>
<dbReference type="AlphaFoldDB" id="A0AAE8MW55"/>
<comment type="caution">
    <text evidence="4">The sequence shown here is derived from an EMBL/GenBank/DDBJ whole genome shotgun (WGS) entry which is preliminary data.</text>
</comment>
<gene>
    <name evidence="4" type="ORF">DNG_03410</name>
</gene>
<feature type="region of interest" description="Disordered" evidence="1">
    <location>
        <begin position="29"/>
        <end position="108"/>
    </location>
</feature>
<keyword evidence="2" id="KW-0812">Transmembrane</keyword>
<feature type="chain" id="PRO_5041986338" evidence="3">
    <location>
        <begin position="28"/>
        <end position="356"/>
    </location>
</feature>
<keyword evidence="3" id="KW-0732">Signal</keyword>
<feature type="compositionally biased region" description="Low complexity" evidence="1">
    <location>
        <begin position="68"/>
        <end position="96"/>
    </location>
</feature>
<dbReference type="EMBL" id="ONZQ02000004">
    <property type="protein sequence ID" value="SPO00661.1"/>
    <property type="molecule type" value="Genomic_DNA"/>
</dbReference>
<organism evidence="4 5">
    <name type="scientific">Cephalotrichum gorgonifer</name>
    <dbReference type="NCBI Taxonomy" id="2041049"/>
    <lineage>
        <taxon>Eukaryota</taxon>
        <taxon>Fungi</taxon>
        <taxon>Dikarya</taxon>
        <taxon>Ascomycota</taxon>
        <taxon>Pezizomycotina</taxon>
        <taxon>Sordariomycetes</taxon>
        <taxon>Hypocreomycetidae</taxon>
        <taxon>Microascales</taxon>
        <taxon>Microascaceae</taxon>
        <taxon>Cephalotrichum</taxon>
    </lineage>
</organism>
<accession>A0AAE8MW55</accession>
<dbReference type="InterPro" id="IPR051009">
    <property type="entry name" value="PRM"/>
</dbReference>
<dbReference type="PANTHER" id="PTHR36089">
    <property type="entry name" value="CHITIN SYNTHASE 3 COMPLEX PROTEIN CSI2-RELATED"/>
    <property type="match status" value="1"/>
</dbReference>
<evidence type="ECO:0000256" key="2">
    <source>
        <dbReference type="SAM" id="Phobius"/>
    </source>
</evidence>
<evidence type="ECO:0000256" key="3">
    <source>
        <dbReference type="SAM" id="SignalP"/>
    </source>
</evidence>
<feature type="compositionally biased region" description="Low complexity" evidence="1">
    <location>
        <begin position="44"/>
        <end position="60"/>
    </location>
</feature>
<dbReference type="Proteomes" id="UP001187682">
    <property type="component" value="Unassembled WGS sequence"/>
</dbReference>
<feature type="transmembrane region" description="Helical" evidence="2">
    <location>
        <begin position="144"/>
        <end position="166"/>
    </location>
</feature>
<reference evidence="4" key="1">
    <citation type="submission" date="2018-03" db="EMBL/GenBank/DDBJ databases">
        <authorList>
            <person name="Guldener U."/>
        </authorList>
    </citation>
    <scope>NUCLEOTIDE SEQUENCE</scope>
</reference>
<feature type="compositionally biased region" description="Polar residues" evidence="1">
    <location>
        <begin position="280"/>
        <end position="290"/>
    </location>
</feature>
<feature type="region of interest" description="Disordered" evidence="1">
    <location>
        <begin position="260"/>
        <end position="356"/>
    </location>
</feature>
<name>A0AAE8MW55_9PEZI</name>
<feature type="compositionally biased region" description="Polar residues" evidence="1">
    <location>
        <begin position="307"/>
        <end position="316"/>
    </location>
</feature>
<feature type="signal peptide" evidence="3">
    <location>
        <begin position="1"/>
        <end position="27"/>
    </location>
</feature>
<dbReference type="PANTHER" id="PTHR36089:SF1">
    <property type="entry name" value="CHITIN SYNTHASE 3 COMPLEX PROTEIN CSI2-RELATED"/>
    <property type="match status" value="1"/>
</dbReference>
<keyword evidence="2" id="KW-1133">Transmembrane helix</keyword>
<keyword evidence="2" id="KW-0472">Membrane</keyword>
<feature type="compositionally biased region" description="Polar residues" evidence="1">
    <location>
        <begin position="223"/>
        <end position="232"/>
    </location>
</feature>
<feature type="region of interest" description="Disordered" evidence="1">
    <location>
        <begin position="184"/>
        <end position="232"/>
    </location>
</feature>
<evidence type="ECO:0000313" key="4">
    <source>
        <dbReference type="EMBL" id="SPO00661.1"/>
    </source>
</evidence>
<evidence type="ECO:0000313" key="5">
    <source>
        <dbReference type="Proteomes" id="UP001187682"/>
    </source>
</evidence>
<feature type="compositionally biased region" description="Low complexity" evidence="1">
    <location>
        <begin position="260"/>
        <end position="271"/>
    </location>
</feature>
<keyword evidence="5" id="KW-1185">Reference proteome</keyword>
<sequence>MRLPAPLRPWGLESLALLSVLSTVVLAQGNNNNNNNDDNADEQNTPTPRTTNTPAAPTRDNNNEDQKTTSSRSTSTRTTNTPDPTPTTAGPLPTLSDGKTSTDSDAPLPTIPGVAGSYSYPAPAVPPTINAPFMDRSTLPNGTVFIAVGAILGAFGLAILVWRAIVACLLHRSVARAAAAQHMANEKSTHLAPPAAFYKSTKREPSPPGRGARRTTRGPVPSGTPSQSNLFFSPTAAGTAAAGANRDSQYLPSGFYAAGSSPAPGSQSALGYSTLRPDSRGQQFSRNTMYEHSPEGSPHYPARQADPSMSSLNLGQPGQRAPSAYLDDLLDENPGMFPPPQMPAQAGSRHSSQGRH</sequence>
<proteinExistence type="predicted"/>